<evidence type="ECO:0000256" key="1">
    <source>
        <dbReference type="ARBA" id="ARBA00022723"/>
    </source>
</evidence>
<dbReference type="PANTHER" id="PTHR42947">
    <property type="entry name" value="COB--COM HETERODISULFIDE REDUCTASE SUBUNIT B 1"/>
    <property type="match status" value="1"/>
</dbReference>
<keyword evidence="2" id="KW-0560">Oxidoreductase</keyword>
<organism evidence="7 8">
    <name type="scientific">Candidatus Acidulodesulfobacterium ferriphilum</name>
    <dbReference type="NCBI Taxonomy" id="2597223"/>
    <lineage>
        <taxon>Bacteria</taxon>
        <taxon>Deltaproteobacteria</taxon>
        <taxon>Candidatus Acidulodesulfobacterales</taxon>
        <taxon>Candidatus Acidulodesulfobacterium</taxon>
    </lineage>
</organism>
<evidence type="ECO:0000313" key="7">
    <source>
        <dbReference type="EMBL" id="RZD13900.1"/>
    </source>
</evidence>
<evidence type="ECO:0000259" key="6">
    <source>
        <dbReference type="Pfam" id="PF13183"/>
    </source>
</evidence>
<keyword evidence="4" id="KW-0411">Iron-sulfur</keyword>
<dbReference type="PROSITE" id="PS00198">
    <property type="entry name" value="4FE4S_FER_1"/>
    <property type="match status" value="1"/>
</dbReference>
<dbReference type="InterPro" id="IPR009051">
    <property type="entry name" value="Helical_ferredxn"/>
</dbReference>
<dbReference type="InterPro" id="IPR017896">
    <property type="entry name" value="4Fe4S_Fe-S-bd"/>
</dbReference>
<protein>
    <submittedName>
        <fullName evidence="7">4Fe-4S dicluster domain-containing protein</fullName>
    </submittedName>
</protein>
<dbReference type="AlphaFoldDB" id="A0A519B9D8"/>
<dbReference type="EMBL" id="SGBD01000005">
    <property type="protein sequence ID" value="RZD13900.1"/>
    <property type="molecule type" value="Genomic_DNA"/>
</dbReference>
<gene>
    <name evidence="7" type="ORF">EVJ47_08190</name>
</gene>
<dbReference type="Pfam" id="PF02754">
    <property type="entry name" value="CCG"/>
    <property type="match status" value="2"/>
</dbReference>
<dbReference type="InterPro" id="IPR051278">
    <property type="entry name" value="HdrB/HdrD_reductase"/>
</dbReference>
<reference evidence="7 8" key="1">
    <citation type="submission" date="2019-01" db="EMBL/GenBank/DDBJ databases">
        <title>Insights into ecological role of a new deltaproteobacterial order Candidatus Sinidesulfobacterales (Sva0485) by metagenomics and metatranscriptomics.</title>
        <authorList>
            <person name="Tan S."/>
            <person name="Liu J."/>
            <person name="Fang Y."/>
            <person name="Hedlund B.P."/>
            <person name="Lian Z.H."/>
            <person name="Huang L.Y."/>
            <person name="Li J.T."/>
            <person name="Huang L.N."/>
            <person name="Li W.J."/>
            <person name="Jiang H.C."/>
            <person name="Dong H.L."/>
            <person name="Shu W.S."/>
        </authorList>
    </citation>
    <scope>NUCLEOTIDE SEQUENCE [LARGE SCALE GENOMIC DNA]</scope>
    <source>
        <strain evidence="7">AP3</strain>
    </source>
</reference>
<dbReference type="GO" id="GO:0046872">
    <property type="term" value="F:metal ion binding"/>
    <property type="evidence" value="ECO:0007669"/>
    <property type="project" value="UniProtKB-KW"/>
</dbReference>
<accession>A0A519B9D8</accession>
<dbReference type="Pfam" id="PF13183">
    <property type="entry name" value="Fer4_8"/>
    <property type="match status" value="1"/>
</dbReference>
<comment type="caution">
    <text evidence="7">The sequence shown here is derived from an EMBL/GenBank/DDBJ whole genome shotgun (WGS) entry which is preliminary data.</text>
</comment>
<evidence type="ECO:0000256" key="4">
    <source>
        <dbReference type="ARBA" id="ARBA00023014"/>
    </source>
</evidence>
<proteinExistence type="predicted"/>
<dbReference type="PANTHER" id="PTHR42947:SF1">
    <property type="entry name" value="COB--COM HETERODISULFIDE REDUCTASE SUBUNIT B 1"/>
    <property type="match status" value="1"/>
</dbReference>
<keyword evidence="1" id="KW-0479">Metal-binding</keyword>
<dbReference type="Gene3D" id="3.40.50.11810">
    <property type="match status" value="1"/>
</dbReference>
<dbReference type="InterPro" id="IPR017900">
    <property type="entry name" value="4Fe4S_Fe_S_CS"/>
</dbReference>
<name>A0A519B9D8_9DELT</name>
<feature type="domain" description="Cysteine-rich" evidence="5">
    <location>
        <begin position="6"/>
        <end position="88"/>
    </location>
</feature>
<dbReference type="Gene3D" id="1.10.1060.10">
    <property type="entry name" value="Alpha-helical ferredoxin"/>
    <property type="match status" value="1"/>
</dbReference>
<evidence type="ECO:0000259" key="5">
    <source>
        <dbReference type="Pfam" id="PF02754"/>
    </source>
</evidence>
<dbReference type="Proteomes" id="UP000320813">
    <property type="component" value="Unassembled WGS sequence"/>
</dbReference>
<dbReference type="GO" id="GO:0016491">
    <property type="term" value="F:oxidoreductase activity"/>
    <property type="evidence" value="ECO:0007669"/>
    <property type="project" value="UniProtKB-KW"/>
</dbReference>
<dbReference type="Gene3D" id="1.20.1050.140">
    <property type="match status" value="1"/>
</dbReference>
<evidence type="ECO:0000313" key="8">
    <source>
        <dbReference type="Proteomes" id="UP000320813"/>
    </source>
</evidence>
<sequence length="441" mass="49921">MNKESAFFWGCTIQAKFPFMEKATRLVLDKLNIKYRDIDSFTCCPEKSLVKNIDETLFDLTGVRNIALAENENVDIMSVCTGCYSNLKQIKAKVVSNLPYQKKLNETLGHIGLNFSGSSSIYHFIEYLHDEVGLDKIKANVKYPLKGINIAIHYGCHLVRPSHAIGFDSPFDPFKYDSILKALGANVINYKNKMMCCGQALDRVDEHDKALDMARIKLDSIKEVNPDLITTVCPSCFTQFDTNQFMLLKEGTAYQIPVITLEELMCLAFGIEGTEELIGQHKIKAVKFLDKFDGTKALTDYSIMFEKDSLVRCYNCQACRNDCPMSLSFESYDPPLIIKMILDNDVERAVSSKIVWECLECHTCSELCPQNYSWETVLTTLKNLAIKNDASPQKVKKAEDIFFKTLRLGDPQEGIRKKLGLPPVKKVVAADFKKLIDENLL</sequence>
<evidence type="ECO:0000256" key="3">
    <source>
        <dbReference type="ARBA" id="ARBA00023004"/>
    </source>
</evidence>
<dbReference type="InterPro" id="IPR004017">
    <property type="entry name" value="Cys_rich_dom"/>
</dbReference>
<dbReference type="SUPFAM" id="SSF46548">
    <property type="entry name" value="alpha-helical ferredoxin"/>
    <property type="match status" value="1"/>
</dbReference>
<feature type="domain" description="Cysteine-rich" evidence="5">
    <location>
        <begin position="150"/>
        <end position="241"/>
    </location>
</feature>
<evidence type="ECO:0000256" key="2">
    <source>
        <dbReference type="ARBA" id="ARBA00023002"/>
    </source>
</evidence>
<dbReference type="GO" id="GO:0051536">
    <property type="term" value="F:iron-sulfur cluster binding"/>
    <property type="evidence" value="ECO:0007669"/>
    <property type="project" value="UniProtKB-KW"/>
</dbReference>
<feature type="domain" description="4Fe-4S ferredoxin-type" evidence="6">
    <location>
        <begin position="311"/>
        <end position="371"/>
    </location>
</feature>
<keyword evidence="3" id="KW-0408">Iron</keyword>